<keyword evidence="11 13" id="KW-0472">Membrane</keyword>
<evidence type="ECO:0000313" key="15">
    <source>
        <dbReference type="Proteomes" id="UP001161388"/>
    </source>
</evidence>
<dbReference type="InterPro" id="IPR051224">
    <property type="entry name" value="NiCoT_RcnA"/>
</dbReference>
<gene>
    <name evidence="14" type="ORF">GCM10007927_33510</name>
</gene>
<feature type="transmembrane region" description="Helical" evidence="13">
    <location>
        <begin position="287"/>
        <end position="307"/>
    </location>
</feature>
<feature type="transmembrane region" description="Helical" evidence="13">
    <location>
        <begin position="137"/>
        <end position="155"/>
    </location>
</feature>
<evidence type="ECO:0000256" key="13">
    <source>
        <dbReference type="RuleBase" id="RU362101"/>
    </source>
</evidence>
<dbReference type="EMBL" id="BSNL01000001">
    <property type="protein sequence ID" value="GLQ28548.1"/>
    <property type="molecule type" value="Genomic_DNA"/>
</dbReference>
<evidence type="ECO:0000256" key="2">
    <source>
        <dbReference type="ARBA" id="ARBA00004651"/>
    </source>
</evidence>
<comment type="similarity">
    <text evidence="13">Belongs to the NiCoT transporter (TC 2.A.52) family.</text>
</comment>
<evidence type="ECO:0000256" key="3">
    <source>
        <dbReference type="ARBA" id="ARBA00022426"/>
    </source>
</evidence>
<organism evidence="14 15">
    <name type="scientific">Sulfitobacter pacificus</name>
    <dbReference type="NCBI Taxonomy" id="1499314"/>
    <lineage>
        <taxon>Bacteria</taxon>
        <taxon>Pseudomonadati</taxon>
        <taxon>Pseudomonadota</taxon>
        <taxon>Alphaproteobacteria</taxon>
        <taxon>Rhodobacterales</taxon>
        <taxon>Roseobacteraceae</taxon>
        <taxon>Sulfitobacter</taxon>
    </lineage>
</organism>
<evidence type="ECO:0000256" key="5">
    <source>
        <dbReference type="ARBA" id="ARBA00022475"/>
    </source>
</evidence>
<dbReference type="InterPro" id="IPR011541">
    <property type="entry name" value="Ni/Co_transpt_high_affinity"/>
</dbReference>
<keyword evidence="7 13" id="KW-0812">Transmembrane</keyword>
<reference evidence="14" key="1">
    <citation type="journal article" date="2014" name="Int. J. Syst. Evol. Microbiol.">
        <title>Complete genome of a new Firmicutes species belonging to the dominant human colonic microbiota ('Ruminococcus bicirculans') reveals two chromosomes and a selective capacity to utilize plant glucans.</title>
        <authorList>
            <consortium name="NISC Comparative Sequencing Program"/>
            <person name="Wegmann U."/>
            <person name="Louis P."/>
            <person name="Goesmann A."/>
            <person name="Henrissat B."/>
            <person name="Duncan S.H."/>
            <person name="Flint H.J."/>
        </authorList>
    </citation>
    <scope>NUCLEOTIDE SEQUENCE</scope>
    <source>
        <strain evidence="14">NBRC 109915</strain>
    </source>
</reference>
<protein>
    <recommendedName>
        <fullName evidence="13">Nickel/cobalt efflux system</fullName>
    </recommendedName>
</protein>
<evidence type="ECO:0000256" key="11">
    <source>
        <dbReference type="ARBA" id="ARBA00023136"/>
    </source>
</evidence>
<name>A0ABQ5VNN3_9RHOB</name>
<evidence type="ECO:0000256" key="4">
    <source>
        <dbReference type="ARBA" id="ARBA00022448"/>
    </source>
</evidence>
<sequence>MRFILSFAACAVFVALGWFWYAGGFDQLGFWAASQQREFQNAIARALRLVRSGETAAVIGVLTGCFAYGLAHAAGPGHGKVLIGGYGFARKVPMLRLSLIALAASLGQAVTAVVLVYAGVLVLNIGQEAMVNLTEAIMAPVSYGAIALIGLWLMWRGLRKLSLRPQAHDHDHDHHSHTHDHTHEGHDHHCASCGHVHGPSLDQVENVSNLREALVLIAGIAVRPCTGALFVLIITWQMGIGGLGIAGAFAMAFGTALVTILVGLLASGLSGGILASLSGSPKMAKMVAVLEVLAGLAVAFLAGGLLLRAL</sequence>
<dbReference type="Pfam" id="PF03824">
    <property type="entry name" value="NicO"/>
    <property type="match status" value="1"/>
</dbReference>
<evidence type="ECO:0000256" key="9">
    <source>
        <dbReference type="ARBA" id="ARBA00023065"/>
    </source>
</evidence>
<keyword evidence="9" id="KW-0406">Ion transport</keyword>
<evidence type="ECO:0000313" key="14">
    <source>
        <dbReference type="EMBL" id="GLQ28548.1"/>
    </source>
</evidence>
<keyword evidence="6" id="KW-0533">Nickel</keyword>
<keyword evidence="15" id="KW-1185">Reference proteome</keyword>
<keyword evidence="10" id="KW-0921">Nickel transport</keyword>
<comment type="function">
    <text evidence="1">Efflux system for nickel and cobalt.</text>
</comment>
<keyword evidence="3" id="KW-0171">Cobalt transport</keyword>
<keyword evidence="4 13" id="KW-0813">Transport</keyword>
<feature type="transmembrane region" description="Helical" evidence="13">
    <location>
        <begin position="95"/>
        <end position="125"/>
    </location>
</feature>
<dbReference type="RefSeq" id="WP_284375038.1">
    <property type="nucleotide sequence ID" value="NZ_BSNL01000001.1"/>
</dbReference>
<keyword evidence="5" id="KW-1003">Cell membrane</keyword>
<dbReference type="PANTHER" id="PTHR40659:SF1">
    <property type="entry name" value="NICKEL_COBALT EFFLUX SYSTEM RCNA"/>
    <property type="match status" value="1"/>
</dbReference>
<feature type="transmembrane region" description="Helical" evidence="13">
    <location>
        <begin position="248"/>
        <end position="275"/>
    </location>
</feature>
<proteinExistence type="inferred from homology"/>
<evidence type="ECO:0000256" key="12">
    <source>
        <dbReference type="ARBA" id="ARBA00023285"/>
    </source>
</evidence>
<evidence type="ECO:0000256" key="7">
    <source>
        <dbReference type="ARBA" id="ARBA00022692"/>
    </source>
</evidence>
<keyword evidence="8 13" id="KW-1133">Transmembrane helix</keyword>
<accession>A0ABQ5VNN3</accession>
<keyword evidence="12" id="KW-0170">Cobalt</keyword>
<reference evidence="14" key="2">
    <citation type="submission" date="2023-01" db="EMBL/GenBank/DDBJ databases">
        <title>Draft genome sequence of Sulfitobacter pacificus strain NBRC 109915.</title>
        <authorList>
            <person name="Sun Q."/>
            <person name="Mori K."/>
        </authorList>
    </citation>
    <scope>NUCLEOTIDE SEQUENCE</scope>
    <source>
        <strain evidence="14">NBRC 109915</strain>
    </source>
</reference>
<evidence type="ECO:0000256" key="10">
    <source>
        <dbReference type="ARBA" id="ARBA00023112"/>
    </source>
</evidence>
<evidence type="ECO:0000256" key="8">
    <source>
        <dbReference type="ARBA" id="ARBA00022989"/>
    </source>
</evidence>
<evidence type="ECO:0000256" key="6">
    <source>
        <dbReference type="ARBA" id="ARBA00022596"/>
    </source>
</evidence>
<dbReference type="Proteomes" id="UP001161388">
    <property type="component" value="Unassembled WGS sequence"/>
</dbReference>
<feature type="transmembrane region" description="Helical" evidence="13">
    <location>
        <begin position="55"/>
        <end position="74"/>
    </location>
</feature>
<dbReference type="PANTHER" id="PTHR40659">
    <property type="entry name" value="NICKEL/COBALT EFFLUX SYSTEM RCNA"/>
    <property type="match status" value="1"/>
</dbReference>
<comment type="caution">
    <text evidence="14">The sequence shown here is derived from an EMBL/GenBank/DDBJ whole genome shotgun (WGS) entry which is preliminary data.</text>
</comment>
<comment type="subcellular location">
    <subcellularLocation>
        <location evidence="2 13">Cell membrane</location>
        <topology evidence="2 13">Multi-pass membrane protein</topology>
    </subcellularLocation>
</comment>
<evidence type="ECO:0000256" key="1">
    <source>
        <dbReference type="ARBA" id="ARBA00002510"/>
    </source>
</evidence>